<dbReference type="Gene3D" id="4.10.240.10">
    <property type="entry name" value="Zn(2)-C6 fungal-type DNA-binding domain"/>
    <property type="match status" value="1"/>
</dbReference>
<dbReference type="SMART" id="SM00066">
    <property type="entry name" value="GAL4"/>
    <property type="match status" value="1"/>
</dbReference>
<dbReference type="Proteomes" id="UP000813461">
    <property type="component" value="Unassembled WGS sequence"/>
</dbReference>
<dbReference type="PROSITE" id="PS00463">
    <property type="entry name" value="ZN2_CY6_FUNGAL_1"/>
    <property type="match status" value="1"/>
</dbReference>
<dbReference type="PROSITE" id="PS50048">
    <property type="entry name" value="ZN2_CY6_FUNGAL_2"/>
    <property type="match status" value="1"/>
</dbReference>
<feature type="region of interest" description="Disordered" evidence="3">
    <location>
        <begin position="112"/>
        <end position="140"/>
    </location>
</feature>
<dbReference type="InterPro" id="IPR001138">
    <property type="entry name" value="Zn2Cys6_DnaBD"/>
</dbReference>
<comment type="caution">
    <text evidence="6">The sequence shown here is derived from an EMBL/GenBank/DDBJ whole genome shotgun (WGS) entry which is preliminary data.</text>
</comment>
<gene>
    <name evidence="6" type="ORF">FB567DRAFT_526954</name>
</gene>
<dbReference type="PANTHER" id="PTHR46910:SF5">
    <property type="entry name" value="ZN(II)2CYS6 TRANSCRIPTION FACTOR (EUROFUNG)"/>
    <property type="match status" value="1"/>
</dbReference>
<dbReference type="EMBL" id="JAGMVJ010000010">
    <property type="protein sequence ID" value="KAH7087119.1"/>
    <property type="molecule type" value="Genomic_DNA"/>
</dbReference>
<dbReference type="AlphaFoldDB" id="A0A8K0R7Z7"/>
<feature type="region of interest" description="Disordered" evidence="3">
    <location>
        <begin position="1"/>
        <end position="23"/>
    </location>
</feature>
<dbReference type="SUPFAM" id="SSF57701">
    <property type="entry name" value="Zn2/Cys6 DNA-binding domain"/>
    <property type="match status" value="1"/>
</dbReference>
<evidence type="ECO:0000256" key="1">
    <source>
        <dbReference type="ARBA" id="ARBA00022723"/>
    </source>
</evidence>
<dbReference type="Pfam" id="PF04082">
    <property type="entry name" value="Fungal_trans"/>
    <property type="match status" value="1"/>
</dbReference>
<dbReference type="Pfam" id="PF00172">
    <property type="entry name" value="Zn_clus"/>
    <property type="match status" value="1"/>
</dbReference>
<dbReference type="InterPro" id="IPR007219">
    <property type="entry name" value="XnlR_reg_dom"/>
</dbReference>
<evidence type="ECO:0000259" key="5">
    <source>
        <dbReference type="PROSITE" id="PS50048"/>
    </source>
</evidence>
<sequence length="733" mass="83071">MDGSPSDCDETPDPIGASGSHSSNSIIPIRACQACRDRKIRCDRESPCVQCRRAGIECVYTANRPREKRTRILLTPQYERKIDHIDHRLEAVTKLLEDLKTCISVNNTNRERHNDTSRAVPGLPTITSSPNHSESATGPIVEGESSLSAHSVFVNDFIKDFIDADSPHQPDQEIRRTLNSLSNIIRDSNQRHESDEQGVGHTRTHAHARQEKHDLPPIQKAAALIRIAKTQRLAGSGWIYEYITMEPFGDLCLDVYFSEDYSPFDFISVNAGLYSLFWDYASGDDIAEHEKEEYIAYSCLCRSNLEAALAALPLQLPAASNVIAALLFGAFYAMEFSKSSLCWTLSSKASELCQTLGYHRKLPVRGHNPEKTRYTQFLFWSTYYIDKSLSLRLGRASTIPDWDISISLPISPNKDQEPVLAYFVLWVKLARCQGDIYELLYSPGSLCQPDRVRQSRVELLQSNLYQHEVETEKTMNEWFKVSQRNSGEDLMNFYATSDAILRLSLLTHVHRASPRQANSPTTFNLECIRVARATIEKHHECMSIIQKGNNLHFSTYIHWTLLFAPFVPFIVIFCNVMETRDHADLVRLDAFIASIQAASTVSEPAAKMYKLFQVLYNLAKRYIELNLQSQPEKPMVSETEAQLAALGFPHVRDWTLGQQQLQQPSDALEGMDTSFFNDTSNLEVGVEGAPFGQCAVNPMFWMGNGAQLEHWLYHNQASMEQLQDIEFNSSFEE</sequence>
<keyword evidence="7" id="KW-1185">Reference proteome</keyword>
<dbReference type="GO" id="GO:0003677">
    <property type="term" value="F:DNA binding"/>
    <property type="evidence" value="ECO:0007669"/>
    <property type="project" value="InterPro"/>
</dbReference>
<feature type="domain" description="Zn(2)-C6 fungal-type" evidence="5">
    <location>
        <begin position="31"/>
        <end position="60"/>
    </location>
</feature>
<evidence type="ECO:0000256" key="3">
    <source>
        <dbReference type="SAM" id="MobiDB-lite"/>
    </source>
</evidence>
<proteinExistence type="predicted"/>
<dbReference type="CDD" id="cd00067">
    <property type="entry name" value="GAL4"/>
    <property type="match status" value="1"/>
</dbReference>
<dbReference type="GO" id="GO:0006351">
    <property type="term" value="P:DNA-templated transcription"/>
    <property type="evidence" value="ECO:0007669"/>
    <property type="project" value="InterPro"/>
</dbReference>
<keyword evidence="2" id="KW-0539">Nucleus</keyword>
<feature type="compositionally biased region" description="Polar residues" evidence="3">
    <location>
        <begin position="125"/>
        <end position="136"/>
    </location>
</feature>
<evidence type="ECO:0000313" key="6">
    <source>
        <dbReference type="EMBL" id="KAH7087119.1"/>
    </source>
</evidence>
<dbReference type="OrthoDB" id="103819at2759"/>
<keyword evidence="1" id="KW-0479">Metal-binding</keyword>
<evidence type="ECO:0000313" key="7">
    <source>
        <dbReference type="Proteomes" id="UP000813461"/>
    </source>
</evidence>
<dbReference type="GO" id="GO:0008270">
    <property type="term" value="F:zinc ion binding"/>
    <property type="evidence" value="ECO:0007669"/>
    <property type="project" value="InterPro"/>
</dbReference>
<dbReference type="InterPro" id="IPR036864">
    <property type="entry name" value="Zn2-C6_fun-type_DNA-bd_sf"/>
</dbReference>
<dbReference type="GO" id="GO:0000981">
    <property type="term" value="F:DNA-binding transcription factor activity, RNA polymerase II-specific"/>
    <property type="evidence" value="ECO:0007669"/>
    <property type="project" value="InterPro"/>
</dbReference>
<protein>
    <submittedName>
        <fullName evidence="6">Fungal-specific transcription factor domain-containing protein</fullName>
    </submittedName>
</protein>
<evidence type="ECO:0000256" key="2">
    <source>
        <dbReference type="ARBA" id="ARBA00023242"/>
    </source>
</evidence>
<accession>A0A8K0R7Z7</accession>
<organism evidence="6 7">
    <name type="scientific">Paraphoma chrysanthemicola</name>
    <dbReference type="NCBI Taxonomy" id="798071"/>
    <lineage>
        <taxon>Eukaryota</taxon>
        <taxon>Fungi</taxon>
        <taxon>Dikarya</taxon>
        <taxon>Ascomycota</taxon>
        <taxon>Pezizomycotina</taxon>
        <taxon>Dothideomycetes</taxon>
        <taxon>Pleosporomycetidae</taxon>
        <taxon>Pleosporales</taxon>
        <taxon>Pleosporineae</taxon>
        <taxon>Phaeosphaeriaceae</taxon>
        <taxon>Paraphoma</taxon>
    </lineage>
</organism>
<keyword evidence="4" id="KW-1133">Transmembrane helix</keyword>
<feature type="region of interest" description="Disordered" evidence="3">
    <location>
        <begin position="187"/>
        <end position="213"/>
    </location>
</feature>
<name>A0A8K0R7Z7_9PLEO</name>
<keyword evidence="4" id="KW-0472">Membrane</keyword>
<keyword evidence="4" id="KW-0812">Transmembrane</keyword>
<dbReference type="InterPro" id="IPR050987">
    <property type="entry name" value="AtrR-like"/>
</dbReference>
<dbReference type="CDD" id="cd12148">
    <property type="entry name" value="fungal_TF_MHR"/>
    <property type="match status" value="1"/>
</dbReference>
<reference evidence="6" key="1">
    <citation type="journal article" date="2021" name="Nat. Commun.">
        <title>Genetic determinants of endophytism in the Arabidopsis root mycobiome.</title>
        <authorList>
            <person name="Mesny F."/>
            <person name="Miyauchi S."/>
            <person name="Thiergart T."/>
            <person name="Pickel B."/>
            <person name="Atanasova L."/>
            <person name="Karlsson M."/>
            <person name="Huettel B."/>
            <person name="Barry K.W."/>
            <person name="Haridas S."/>
            <person name="Chen C."/>
            <person name="Bauer D."/>
            <person name="Andreopoulos W."/>
            <person name="Pangilinan J."/>
            <person name="LaButti K."/>
            <person name="Riley R."/>
            <person name="Lipzen A."/>
            <person name="Clum A."/>
            <person name="Drula E."/>
            <person name="Henrissat B."/>
            <person name="Kohler A."/>
            <person name="Grigoriev I.V."/>
            <person name="Martin F.M."/>
            <person name="Hacquard S."/>
        </authorList>
    </citation>
    <scope>NUCLEOTIDE SEQUENCE</scope>
    <source>
        <strain evidence="6">MPI-SDFR-AT-0120</strain>
    </source>
</reference>
<dbReference type="SMART" id="SM00906">
    <property type="entry name" value="Fungal_trans"/>
    <property type="match status" value="1"/>
</dbReference>
<evidence type="ECO:0000256" key="4">
    <source>
        <dbReference type="SAM" id="Phobius"/>
    </source>
</evidence>
<dbReference type="PANTHER" id="PTHR46910">
    <property type="entry name" value="TRANSCRIPTION FACTOR PDR1"/>
    <property type="match status" value="1"/>
</dbReference>
<feature type="transmembrane region" description="Helical" evidence="4">
    <location>
        <begin position="556"/>
        <end position="577"/>
    </location>
</feature>